<accession>A0ABN6FGV0</accession>
<evidence type="ECO:0000313" key="3">
    <source>
        <dbReference type="Proteomes" id="UP001319861"/>
    </source>
</evidence>
<reference evidence="2 3" key="1">
    <citation type="journal article" date="2021" name="J. Biosci. Bioeng.">
        <title>Identification and characterization of a chc gene cluster responsible for the aromatization pathway of cyclohexanecarboxylate degradation in Sinomonas cyclohexanicum ATCC 51369.</title>
        <authorList>
            <person name="Yamamoto T."/>
            <person name="Hasegawa Y."/>
            <person name="Lau P.C.K."/>
            <person name="Iwaki H."/>
        </authorList>
    </citation>
    <scope>NUCLEOTIDE SEQUENCE [LARGE SCALE GENOMIC DNA]</scope>
    <source>
        <strain evidence="2 3">ATCC 51369</strain>
    </source>
</reference>
<protein>
    <recommendedName>
        <fullName evidence="1">Phage tail tape measure protein domain-containing protein</fullName>
    </recommendedName>
</protein>
<feature type="domain" description="Phage tail tape measure protein" evidence="1">
    <location>
        <begin position="189"/>
        <end position="364"/>
    </location>
</feature>
<dbReference type="InterPro" id="IPR010090">
    <property type="entry name" value="Phage_tape_meas"/>
</dbReference>
<keyword evidence="3" id="KW-1185">Reference proteome</keyword>
<gene>
    <name evidence="2" type="ORF">SCMU_19370</name>
</gene>
<name>A0ABN6FGV0_SINCY</name>
<dbReference type="Proteomes" id="UP001319861">
    <property type="component" value="Chromosome"/>
</dbReference>
<dbReference type="Pfam" id="PF10145">
    <property type="entry name" value="PhageMin_Tail"/>
    <property type="match status" value="1"/>
</dbReference>
<evidence type="ECO:0000313" key="2">
    <source>
        <dbReference type="EMBL" id="BCT76095.1"/>
    </source>
</evidence>
<sequence length="1183" mass="120196">MAGFLPPVVVELRANASQAIAEMGRVQAAMTATAASAEAQSAREAAAARAAAAQAATLAQEKKAAYESAAAAQVAAAKEGEDAQIAATERTKLAQAEYAAAAQASAQADARAVEAMAAAHETSSARVSRAWSTVKNTANMVATFTLAGAAIIGAASIKMAADFQRETELLVTAGGESQSALESVRSGILNIATSTGTATSQLAAGMYVMEKAGYRGADGLKVLQAAAEGAKAENVDLATMTQAVTDVMLDYGKGADQAVSVTNGLVAASGAAKTTMQDFAASMSQIIPTAANAGLSFAQVGGALATMTQHGESAQQSAQNLSNLLFQLEKPSNVASHALQQMGIDVTALSANLGDENGGIGLLASLQRIDAQIKAHMGPDGQVVQDAMKNSASATADLQTIIAKMPPKLAELSRGFLDGSVSQTEYQKGFKSMGGSADALGNQFLSLSKSTLGVNDIIKSGNPAMQTYVAAWNKAAGGMTGARTALMLLMNNSKQFEDNIKTITAAEDQNGQHISTWAQTQSLFTTQLDMTVQSAEKLGIELGAKLLPAAQGALSGIADLFHGFEEGNPVLWGTVYALGAVTAAVVGAKIVGGLVSISKSMIALGASAATGMSQFINGFRNADAAASSFTGKMGTLGGAVRGVLPALSKLAIAAAAAGLAIQGLEAIDRTFGSHGLAPSLEQTTNAMLQFGSATDGVDSLFQKWDTGLLTTAPAKVHDLGTAFAYLSDGGNQVVHSIVGVTNGFAGLFGGHITDGVEQIQNRISGLGQSLGQMVQGGSMQAAAQGFDQIALAGAKSGKSTQDVLNMMPAYRDALLSQAQAANVALSPEELLEFAMGRIPQKMQEAAKSTGDFVDEAGRIRPITPDLKKSLDDAGVSADGLVTDLGKVVDGMSAAGMATVSTRDATSRFYQAVNDAKTATADLAKQGVDLSGALNQQKTDFDLTTAAGQALNAKFEDVKNSGLTMAKSFAGDGVNAQQEVQGALQQTYNNLVTTANGMGITGGAADDLARRILGIPTGVTTQAWLDDYASSKAAEITNAINAIPTSHLTTVTIAYTETGNPGTAGAGVVHANAAGGYQAFAGGGAVGVYPYGGMLTGPGTGISDSMLIRASNGEFVTREAMVQKYGIETFTALNNGSAPVAAVHAAISGRPVGGGGQTVNVYATTNASPDDIARAVGWTLRTLN</sequence>
<dbReference type="NCBIfam" id="TIGR01760">
    <property type="entry name" value="tape_meas_TP901"/>
    <property type="match status" value="1"/>
</dbReference>
<proteinExistence type="predicted"/>
<organism evidence="2 3">
    <name type="scientific">Sinomonas cyclohexanicum</name>
    <name type="common">Corynebacterium cyclohexanicum</name>
    <dbReference type="NCBI Taxonomy" id="322009"/>
    <lineage>
        <taxon>Bacteria</taxon>
        <taxon>Bacillati</taxon>
        <taxon>Actinomycetota</taxon>
        <taxon>Actinomycetes</taxon>
        <taxon>Micrococcales</taxon>
        <taxon>Micrococcaceae</taxon>
        <taxon>Sinomonas</taxon>
    </lineage>
</organism>
<evidence type="ECO:0000259" key="1">
    <source>
        <dbReference type="Pfam" id="PF10145"/>
    </source>
</evidence>
<dbReference type="EMBL" id="AP024525">
    <property type="protein sequence ID" value="BCT76095.1"/>
    <property type="molecule type" value="Genomic_DNA"/>
</dbReference>